<evidence type="ECO:0000259" key="3">
    <source>
        <dbReference type="Pfam" id="PF17482"/>
    </source>
</evidence>
<dbReference type="Proteomes" id="UP001552479">
    <property type="component" value="Unassembled WGS sequence"/>
</dbReference>
<dbReference type="Gene3D" id="3.40.50.11780">
    <property type="match status" value="1"/>
</dbReference>
<feature type="domain" description="Tail sheath protein C-terminal" evidence="3">
    <location>
        <begin position="237"/>
        <end position="340"/>
    </location>
</feature>
<dbReference type="EMBL" id="JBFASG010000019">
    <property type="protein sequence ID" value="MEV4925085.1"/>
    <property type="molecule type" value="Genomic_DNA"/>
</dbReference>
<dbReference type="InterPro" id="IPR052042">
    <property type="entry name" value="Tail_sheath_structural"/>
</dbReference>
<dbReference type="PANTHER" id="PTHR35861:SF1">
    <property type="entry name" value="PHAGE TAIL SHEATH PROTEIN"/>
    <property type="match status" value="1"/>
</dbReference>
<proteinExistence type="inferred from homology"/>
<evidence type="ECO:0000313" key="4">
    <source>
        <dbReference type="EMBL" id="MEV4925085.1"/>
    </source>
</evidence>
<comment type="similarity">
    <text evidence="1">Belongs to the myoviridae tail sheath protein family.</text>
</comment>
<dbReference type="PANTHER" id="PTHR35861">
    <property type="match status" value="1"/>
</dbReference>
<accession>A0ABV3IX82</accession>
<organism evidence="4 5">
    <name type="scientific">Streptomyces roseoverticillatus</name>
    <dbReference type="NCBI Taxonomy" id="66429"/>
    <lineage>
        <taxon>Bacteria</taxon>
        <taxon>Bacillati</taxon>
        <taxon>Actinomycetota</taxon>
        <taxon>Actinomycetes</taxon>
        <taxon>Kitasatosporales</taxon>
        <taxon>Streptomycetaceae</taxon>
        <taxon>Streptomyces</taxon>
    </lineage>
</organism>
<evidence type="ECO:0000256" key="1">
    <source>
        <dbReference type="ARBA" id="ARBA00008005"/>
    </source>
</evidence>
<sequence>MPVFVGSLAGLAEASARVDNLQAFTHLLGQEADEEDGPASCLPDAIRGYFENGGGPCYVASSTADGLDEALSSVDDVVTILVAPDMWNSGEEDAAAWARALTAHAAAYLQMAILHTDRHQTPDDAIETVKEWGLGEEAAFAAVYYPWLKTSSGDRAVPPSGPIAGIWAGTDRQRGVWKAPANTAVIGVSGLEHDVTDDALGRLNAAGINPIRHFPGRGHVVWGARTLAGRDDNPDLRWRYLPVRRLTSAVERDIQAALKYLTFEPNTQPTWEKARVAADSYLHSLWRMGGLQGTKPEEAYFVQVGNDITMDDDDVAQGRLILKVGLAPVRPAEFIILEITQDVAAAG</sequence>
<dbReference type="Pfam" id="PF04984">
    <property type="entry name" value="Phage_sheath_1"/>
    <property type="match status" value="1"/>
</dbReference>
<evidence type="ECO:0000259" key="2">
    <source>
        <dbReference type="Pfam" id="PF04984"/>
    </source>
</evidence>
<dbReference type="InterPro" id="IPR035089">
    <property type="entry name" value="Phage_sheath_subtilisin"/>
</dbReference>
<comment type="caution">
    <text evidence="4">The sequence shown here is derived from an EMBL/GenBank/DDBJ whole genome shotgun (WGS) entry which is preliminary data.</text>
</comment>
<dbReference type="Pfam" id="PF17482">
    <property type="entry name" value="Phage_sheath_1C"/>
    <property type="match status" value="1"/>
</dbReference>
<reference evidence="4 5" key="1">
    <citation type="submission" date="2024-06" db="EMBL/GenBank/DDBJ databases">
        <title>The Natural Products Discovery Center: Release of the First 8490 Sequenced Strains for Exploring Actinobacteria Biosynthetic Diversity.</title>
        <authorList>
            <person name="Kalkreuter E."/>
            <person name="Kautsar S.A."/>
            <person name="Yang D."/>
            <person name="Bader C.D."/>
            <person name="Teijaro C.N."/>
            <person name="Fluegel L."/>
            <person name="Davis C.M."/>
            <person name="Simpson J.R."/>
            <person name="Lauterbach L."/>
            <person name="Steele A.D."/>
            <person name="Gui C."/>
            <person name="Meng S."/>
            <person name="Li G."/>
            <person name="Viehrig K."/>
            <person name="Ye F."/>
            <person name="Su P."/>
            <person name="Kiefer A.F."/>
            <person name="Nichols A."/>
            <person name="Cepeda A.J."/>
            <person name="Yan W."/>
            <person name="Fan B."/>
            <person name="Jiang Y."/>
            <person name="Adhikari A."/>
            <person name="Zheng C.-J."/>
            <person name="Schuster L."/>
            <person name="Cowan T.M."/>
            <person name="Smanski M.J."/>
            <person name="Chevrette M.G."/>
            <person name="De Carvalho L.P.S."/>
            <person name="Shen B."/>
        </authorList>
    </citation>
    <scope>NUCLEOTIDE SEQUENCE [LARGE SCALE GENOMIC DNA]</scope>
    <source>
        <strain evidence="4 5">NPDC053791</strain>
    </source>
</reference>
<dbReference type="RefSeq" id="WP_366088913.1">
    <property type="nucleotide sequence ID" value="NZ_JBFASG010000019.1"/>
</dbReference>
<feature type="domain" description="Tail sheath protein subtilisin-like" evidence="2">
    <location>
        <begin position="141"/>
        <end position="227"/>
    </location>
</feature>
<keyword evidence="5" id="KW-1185">Reference proteome</keyword>
<gene>
    <name evidence="4" type="ORF">AB0L03_19985</name>
</gene>
<protein>
    <submittedName>
        <fullName evidence="4">Phage tail sheath subtilisin-like domain-containing protein</fullName>
    </submittedName>
</protein>
<evidence type="ECO:0000313" key="5">
    <source>
        <dbReference type="Proteomes" id="UP001552479"/>
    </source>
</evidence>
<dbReference type="InterPro" id="IPR020287">
    <property type="entry name" value="Tail_sheath_C"/>
</dbReference>
<name>A0ABV3IX82_9ACTN</name>